<proteinExistence type="predicted"/>
<dbReference type="GeneID" id="66111991"/>
<reference evidence="1" key="1">
    <citation type="submission" date="2020-11" db="EMBL/GenBank/DDBJ databases">
        <title>Adaptations for nitrogen fixation in a non-lichenized fungal sporocarp promotes dispersal by wood-feeding termites.</title>
        <authorList>
            <consortium name="DOE Joint Genome Institute"/>
            <person name="Koch R.A."/>
            <person name="Yoon G."/>
            <person name="Arayal U."/>
            <person name="Lail K."/>
            <person name="Amirebrahimi M."/>
            <person name="Labutti K."/>
            <person name="Lipzen A."/>
            <person name="Riley R."/>
            <person name="Barry K."/>
            <person name="Henrissat B."/>
            <person name="Grigoriev I.V."/>
            <person name="Herr J.R."/>
            <person name="Aime M.C."/>
        </authorList>
    </citation>
    <scope>NUCLEOTIDE SEQUENCE</scope>
    <source>
        <strain evidence="1">MCA 3950</strain>
    </source>
</reference>
<sequence length="308" mass="34708">MADGVHLNGEILRQKWTWFADLVGVPQDDQLALSEGWLSDRPPLEVKESKKHLTYVFTINASGSEKHKSDAQLRFYYHSNAKSWMTTILLLQDNFSAHSVPDDLTNIHVVNFAPNLTAYVDASTIHNCWCQADILPDPLLNPIALTSTLVVPVLSLLNTGDSDTYLAAAEKEVSDLLSHLWRISVLQSQNMMAIDELIDFALEWVLYDDGSDEDIFDAIKECRNAEQEKEMNSGDNRGDNDVAYKKPSQKEVLAAASTLQRYVADVDEPFAHKLETVLTNFGCQTHLEESMELTTITDYFSYQSLPYL</sequence>
<organism evidence="1 2">
    <name type="scientific">Guyanagaster necrorhizus</name>
    <dbReference type="NCBI Taxonomy" id="856835"/>
    <lineage>
        <taxon>Eukaryota</taxon>
        <taxon>Fungi</taxon>
        <taxon>Dikarya</taxon>
        <taxon>Basidiomycota</taxon>
        <taxon>Agaricomycotina</taxon>
        <taxon>Agaricomycetes</taxon>
        <taxon>Agaricomycetidae</taxon>
        <taxon>Agaricales</taxon>
        <taxon>Marasmiineae</taxon>
        <taxon>Physalacriaceae</taxon>
        <taxon>Guyanagaster</taxon>
    </lineage>
</organism>
<comment type="caution">
    <text evidence="1">The sequence shown here is derived from an EMBL/GenBank/DDBJ whole genome shotgun (WGS) entry which is preliminary data.</text>
</comment>
<protein>
    <recommendedName>
        <fullName evidence="3">DDE-1 domain-containing protein</fullName>
    </recommendedName>
</protein>
<name>A0A9P8AP23_9AGAR</name>
<gene>
    <name evidence="1" type="ORF">BT62DRAFT_982547</name>
</gene>
<dbReference type="AlphaFoldDB" id="A0A9P8AP23"/>
<dbReference type="RefSeq" id="XP_043035856.1">
    <property type="nucleotide sequence ID" value="XM_043189694.1"/>
</dbReference>
<accession>A0A9P8AP23</accession>
<evidence type="ECO:0008006" key="3">
    <source>
        <dbReference type="Google" id="ProtNLM"/>
    </source>
</evidence>
<evidence type="ECO:0000313" key="2">
    <source>
        <dbReference type="Proteomes" id="UP000812287"/>
    </source>
</evidence>
<dbReference type="EMBL" id="MU250552">
    <property type="protein sequence ID" value="KAG7442356.1"/>
    <property type="molecule type" value="Genomic_DNA"/>
</dbReference>
<dbReference type="Proteomes" id="UP000812287">
    <property type="component" value="Unassembled WGS sequence"/>
</dbReference>
<evidence type="ECO:0000313" key="1">
    <source>
        <dbReference type="EMBL" id="KAG7442356.1"/>
    </source>
</evidence>
<dbReference type="OrthoDB" id="162969at2759"/>
<keyword evidence="2" id="KW-1185">Reference proteome</keyword>